<dbReference type="Proteomes" id="UP000219435">
    <property type="component" value="Unassembled WGS sequence"/>
</dbReference>
<dbReference type="OrthoDB" id="5519961at2"/>
<evidence type="ECO:0000313" key="1">
    <source>
        <dbReference type="EMBL" id="SOC50856.1"/>
    </source>
</evidence>
<dbReference type="RefSeq" id="WP_097196352.1">
    <property type="nucleotide sequence ID" value="NZ_OBQI01000005.1"/>
</dbReference>
<name>A0A285VCR3_9ACTN</name>
<reference evidence="2" key="1">
    <citation type="submission" date="2017-08" db="EMBL/GenBank/DDBJ databases">
        <authorList>
            <person name="Varghese N."/>
            <person name="Submissions S."/>
        </authorList>
    </citation>
    <scope>NUCLEOTIDE SEQUENCE [LARGE SCALE GENOMIC DNA]</scope>
    <source>
        <strain evidence="2">DSM 4725</strain>
    </source>
</reference>
<evidence type="ECO:0008006" key="3">
    <source>
        <dbReference type="Google" id="ProtNLM"/>
    </source>
</evidence>
<protein>
    <recommendedName>
        <fullName evidence="3">DUF2795 domain-containing protein</fullName>
    </recommendedName>
</protein>
<evidence type="ECO:0000313" key="2">
    <source>
        <dbReference type="Proteomes" id="UP000219435"/>
    </source>
</evidence>
<dbReference type="InterPro" id="IPR021527">
    <property type="entry name" value="DUF2795"/>
</dbReference>
<dbReference type="Pfam" id="PF11387">
    <property type="entry name" value="DUF2795"/>
    <property type="match status" value="1"/>
</dbReference>
<accession>A0A285VCR3</accession>
<dbReference type="AlphaFoldDB" id="A0A285VCR3"/>
<gene>
    <name evidence="1" type="ORF">SAMN05660748_3615</name>
</gene>
<keyword evidence="2" id="KW-1185">Reference proteome</keyword>
<sequence>MTDPHQPATPPGTDEGDIERRSALAEHLGKEVWPADRDQLIAKAQEDATVPDRVLADLRRLPEGQQFENVQDVARALGLGTEQQRF</sequence>
<organism evidence="1 2">
    <name type="scientific">Blastococcus aggregatus</name>
    <dbReference type="NCBI Taxonomy" id="38502"/>
    <lineage>
        <taxon>Bacteria</taxon>
        <taxon>Bacillati</taxon>
        <taxon>Actinomycetota</taxon>
        <taxon>Actinomycetes</taxon>
        <taxon>Geodermatophilales</taxon>
        <taxon>Geodermatophilaceae</taxon>
        <taxon>Blastococcus</taxon>
    </lineage>
</organism>
<dbReference type="EMBL" id="OBQI01000005">
    <property type="protein sequence ID" value="SOC50856.1"/>
    <property type="molecule type" value="Genomic_DNA"/>
</dbReference>
<proteinExistence type="predicted"/>